<accession>A0A8J6AQ68</accession>
<gene>
    <name evidence="2" type="ORF">J8273_8008</name>
</gene>
<dbReference type="Proteomes" id="UP000717585">
    <property type="component" value="Unassembled WGS sequence"/>
</dbReference>
<sequence>MSRRDTGLNEYVDDIHAYYQAKLDEKDSELRKLRPERVGLIAELHSAQQEIRELKKEQMKHTYGTMEKESASYHALRRELLDEQTANARLRGEMATIRKTEGIARDDASRAISRAQALQVELDGAESKLKLMSDALLKREATLQGEIHGLRSSSAIHALSLPDTDAELRQALIEEKHRTAELTRMLAVVKVDEHAKSLESALARESELCARVQELESALDSEVQCRTRMERALEAAESKMKQLQEWAQML</sequence>
<dbReference type="AlphaFoldDB" id="A0A8J6AQ68"/>
<reference evidence="2" key="1">
    <citation type="submission" date="2021-05" db="EMBL/GenBank/DDBJ databases">
        <title>A free-living protist that lacks canonical eukaryotic 1 DNA replication and segregation systems.</title>
        <authorList>
            <person name="Salas-Leiva D.E."/>
            <person name="Tromer E.C."/>
            <person name="Curtis B.A."/>
            <person name="Jerlstrom-Hultqvist J."/>
            <person name="Kolisko M."/>
            <person name="Yi Z."/>
            <person name="Salas-Leiva J.S."/>
            <person name="Gallot-Lavallee L."/>
            <person name="Kops G.J.P.L."/>
            <person name="Archibald J.M."/>
            <person name="Simpson A.G.B."/>
            <person name="Roger A.J."/>
        </authorList>
    </citation>
    <scope>NUCLEOTIDE SEQUENCE</scope>
    <source>
        <strain evidence="2">BICM</strain>
    </source>
</reference>
<evidence type="ECO:0000256" key="1">
    <source>
        <dbReference type="SAM" id="Coils"/>
    </source>
</evidence>
<protein>
    <submittedName>
        <fullName evidence="2">Chromosome partition protein Smc</fullName>
    </submittedName>
</protein>
<evidence type="ECO:0000313" key="2">
    <source>
        <dbReference type="EMBL" id="KAG9390643.1"/>
    </source>
</evidence>
<dbReference type="EMBL" id="JAHDYR010000064">
    <property type="protein sequence ID" value="KAG9390643.1"/>
    <property type="molecule type" value="Genomic_DNA"/>
</dbReference>
<keyword evidence="3" id="KW-1185">Reference proteome</keyword>
<feature type="coiled-coil region" evidence="1">
    <location>
        <begin position="108"/>
        <end position="135"/>
    </location>
</feature>
<proteinExistence type="predicted"/>
<comment type="caution">
    <text evidence="2">The sequence shown here is derived from an EMBL/GenBank/DDBJ whole genome shotgun (WGS) entry which is preliminary data.</text>
</comment>
<organism evidence="2 3">
    <name type="scientific">Carpediemonas membranifera</name>
    <dbReference type="NCBI Taxonomy" id="201153"/>
    <lineage>
        <taxon>Eukaryota</taxon>
        <taxon>Metamonada</taxon>
        <taxon>Carpediemonas-like organisms</taxon>
        <taxon>Carpediemonas</taxon>
    </lineage>
</organism>
<evidence type="ECO:0000313" key="3">
    <source>
        <dbReference type="Proteomes" id="UP000717585"/>
    </source>
</evidence>
<keyword evidence="1" id="KW-0175">Coiled coil</keyword>
<name>A0A8J6AQ68_9EUKA</name>